<keyword evidence="3" id="KW-1185">Reference proteome</keyword>
<gene>
    <name evidence="2" type="ORF">psyc5s11_06860</name>
</gene>
<keyword evidence="1" id="KW-1133">Transmembrane helix</keyword>
<dbReference type="RefSeq" id="WP_224036286.1">
    <property type="nucleotide sequence ID" value="NZ_AP024849.1"/>
</dbReference>
<evidence type="ECO:0000313" key="2">
    <source>
        <dbReference type="EMBL" id="BCZ44619.1"/>
    </source>
</evidence>
<dbReference type="EMBL" id="AP024849">
    <property type="protein sequence ID" value="BCZ44619.1"/>
    <property type="molecule type" value="Genomic_DNA"/>
</dbReference>
<evidence type="ECO:0000256" key="1">
    <source>
        <dbReference type="SAM" id="Phobius"/>
    </source>
</evidence>
<reference evidence="3" key="1">
    <citation type="submission" date="2021-07" db="EMBL/GenBank/DDBJ databases">
        <title>Complete genome sequencing of a Clostridium isolate.</title>
        <authorList>
            <person name="Ueki A."/>
            <person name="Tonouchi A."/>
        </authorList>
    </citation>
    <scope>NUCLEOTIDE SEQUENCE [LARGE SCALE GENOMIC DNA]</scope>
    <source>
        <strain evidence="3">C5S11</strain>
    </source>
</reference>
<protein>
    <submittedName>
        <fullName evidence="2">Uncharacterized protein</fullName>
    </submittedName>
</protein>
<keyword evidence="1" id="KW-0472">Membrane</keyword>
<evidence type="ECO:0000313" key="3">
    <source>
        <dbReference type="Proteomes" id="UP000824633"/>
    </source>
</evidence>
<organism evidence="2 3">
    <name type="scientific">Clostridium gelidum</name>
    <dbReference type="NCBI Taxonomy" id="704125"/>
    <lineage>
        <taxon>Bacteria</taxon>
        <taxon>Bacillati</taxon>
        <taxon>Bacillota</taxon>
        <taxon>Clostridia</taxon>
        <taxon>Eubacteriales</taxon>
        <taxon>Clostridiaceae</taxon>
        <taxon>Clostridium</taxon>
    </lineage>
</organism>
<keyword evidence="1" id="KW-0812">Transmembrane</keyword>
<proteinExistence type="predicted"/>
<dbReference type="Proteomes" id="UP000824633">
    <property type="component" value="Chromosome"/>
</dbReference>
<feature type="transmembrane region" description="Helical" evidence="1">
    <location>
        <begin position="12"/>
        <end position="33"/>
    </location>
</feature>
<accession>A0ABM7SYF4</accession>
<sequence>MKKLSKKKKIVIGISSVIVLFIVIPMTITIAIYEMNFGQRSETEYIKYEMNSFENLERTEIKFKSNNGQVLAGYIYICATNRTWA</sequence>
<name>A0ABM7SYF4_9CLOT</name>